<accession>A0AAD5HJD9</accession>
<reference evidence="2" key="1">
    <citation type="submission" date="2021-06" db="EMBL/GenBank/DDBJ databases">
        <authorList>
            <consortium name="DOE Joint Genome Institute"/>
            <person name="Mondo S.J."/>
            <person name="Amses K.R."/>
            <person name="Simmons D.R."/>
            <person name="Longcore J.E."/>
            <person name="Seto K."/>
            <person name="Alves G.H."/>
            <person name="Bonds A.E."/>
            <person name="Quandt C.A."/>
            <person name="Davis W.J."/>
            <person name="Chang Y."/>
            <person name="Letcher P.M."/>
            <person name="Powell M.J."/>
            <person name="Kuo A."/>
            <person name="Labutti K."/>
            <person name="Pangilinan J."/>
            <person name="Andreopoulos W."/>
            <person name="Tritt A."/>
            <person name="Riley R."/>
            <person name="Hundley H."/>
            <person name="Johnson J."/>
            <person name="Lipzen A."/>
            <person name="Barry K."/>
            <person name="Berbee M.L."/>
            <person name="Buchler N.E."/>
            <person name="Grigoriev I.V."/>
            <person name="Spatafora J.W."/>
            <person name="Stajich J.E."/>
            <person name="James T.Y."/>
        </authorList>
    </citation>
    <scope>NUCLEOTIDE SEQUENCE</scope>
    <source>
        <strain evidence="2">AG</strain>
    </source>
</reference>
<dbReference type="AlphaFoldDB" id="A0AAD5HJD9"/>
<dbReference type="EMBL" id="MU620893">
    <property type="protein sequence ID" value="KAI8584208.1"/>
    <property type="molecule type" value="Genomic_DNA"/>
</dbReference>
<comment type="caution">
    <text evidence="2">The sequence shown here is derived from an EMBL/GenBank/DDBJ whole genome shotgun (WGS) entry which is preliminary data.</text>
</comment>
<protein>
    <recommendedName>
        <fullName evidence="1">WWE domain-containing protein</fullName>
    </recommendedName>
</protein>
<keyword evidence="3" id="KW-1185">Reference proteome</keyword>
<reference evidence="2" key="2">
    <citation type="journal article" date="2022" name="Proc. Natl. Acad. Sci. U.S.A.">
        <title>Diploid-dominant life cycles characterize the early evolution of Fungi.</title>
        <authorList>
            <person name="Amses K.R."/>
            <person name="Simmons D.R."/>
            <person name="Longcore J.E."/>
            <person name="Mondo S.J."/>
            <person name="Seto K."/>
            <person name="Jeronimo G.H."/>
            <person name="Bonds A.E."/>
            <person name="Quandt C.A."/>
            <person name="Davis W.J."/>
            <person name="Chang Y."/>
            <person name="Federici B.A."/>
            <person name="Kuo A."/>
            <person name="LaButti K."/>
            <person name="Pangilinan J."/>
            <person name="Andreopoulos W."/>
            <person name="Tritt A."/>
            <person name="Riley R."/>
            <person name="Hundley H."/>
            <person name="Johnson J."/>
            <person name="Lipzen A."/>
            <person name="Barry K."/>
            <person name="Lang B.F."/>
            <person name="Cuomo C.A."/>
            <person name="Buchler N.E."/>
            <person name="Grigoriev I.V."/>
            <person name="Spatafora J.W."/>
            <person name="Stajich J.E."/>
            <person name="James T.Y."/>
        </authorList>
    </citation>
    <scope>NUCLEOTIDE SEQUENCE</scope>
    <source>
        <strain evidence="2">AG</strain>
    </source>
</reference>
<evidence type="ECO:0000259" key="1">
    <source>
        <dbReference type="PROSITE" id="PS50918"/>
    </source>
</evidence>
<dbReference type="GeneID" id="75910595"/>
<dbReference type="InterPro" id="IPR037197">
    <property type="entry name" value="WWE_dom_sf"/>
</dbReference>
<evidence type="ECO:0000313" key="3">
    <source>
        <dbReference type="Proteomes" id="UP001206595"/>
    </source>
</evidence>
<sequence>MSSFQWVYSSGCNWIPFDAKANREIEKLWFNGTCGGWIYLTSFGGQAYINTASLYLQWSGYNYRIARRLR</sequence>
<evidence type="ECO:0000313" key="2">
    <source>
        <dbReference type="EMBL" id="KAI8584208.1"/>
    </source>
</evidence>
<dbReference type="Proteomes" id="UP001206595">
    <property type="component" value="Unassembled WGS sequence"/>
</dbReference>
<dbReference type="RefSeq" id="XP_051449212.1">
    <property type="nucleotide sequence ID" value="XM_051585245.1"/>
</dbReference>
<dbReference type="InterPro" id="IPR004170">
    <property type="entry name" value="WWE_dom"/>
</dbReference>
<name>A0AAD5HJD9_UMBRA</name>
<gene>
    <name evidence="2" type="ORF">K450DRAFT_218661</name>
</gene>
<dbReference type="PROSITE" id="PS50918">
    <property type="entry name" value="WWE"/>
    <property type="match status" value="1"/>
</dbReference>
<feature type="domain" description="WWE" evidence="1">
    <location>
        <begin position="1"/>
        <end position="70"/>
    </location>
</feature>
<organism evidence="2 3">
    <name type="scientific">Umbelopsis ramanniana AG</name>
    <dbReference type="NCBI Taxonomy" id="1314678"/>
    <lineage>
        <taxon>Eukaryota</taxon>
        <taxon>Fungi</taxon>
        <taxon>Fungi incertae sedis</taxon>
        <taxon>Mucoromycota</taxon>
        <taxon>Mucoromycotina</taxon>
        <taxon>Umbelopsidomycetes</taxon>
        <taxon>Umbelopsidales</taxon>
        <taxon>Umbelopsidaceae</taxon>
        <taxon>Umbelopsis</taxon>
    </lineage>
</organism>
<proteinExistence type="predicted"/>
<dbReference type="SUPFAM" id="SSF117839">
    <property type="entry name" value="WWE domain"/>
    <property type="match status" value="1"/>
</dbReference>